<dbReference type="PANTHER" id="PTHR34042:SF1">
    <property type="entry name" value="TRANSCRIPTION REPRESSOR OFP17"/>
    <property type="match status" value="1"/>
</dbReference>
<keyword evidence="8" id="KW-1185">Reference proteome</keyword>
<reference evidence="7 8" key="1">
    <citation type="submission" date="2024-01" db="EMBL/GenBank/DDBJ databases">
        <title>The genomes of 5 underutilized Papilionoideae crops provide insights into root nodulation and disease resistanc.</title>
        <authorList>
            <person name="Jiang F."/>
        </authorList>
    </citation>
    <scope>NUCLEOTIDE SEQUENCE [LARGE SCALE GENOMIC DNA]</scope>
    <source>
        <strain evidence="7">LVBAO_FW01</strain>
        <tissue evidence="7">Leaves</tissue>
    </source>
</reference>
<dbReference type="Proteomes" id="UP001367508">
    <property type="component" value="Unassembled WGS sequence"/>
</dbReference>
<evidence type="ECO:0000256" key="5">
    <source>
        <dbReference type="ARBA" id="ARBA00023242"/>
    </source>
</evidence>
<keyword evidence="3" id="KW-0805">Transcription regulation</keyword>
<feature type="domain" description="OVATE" evidence="6">
    <location>
        <begin position="21"/>
        <end position="81"/>
    </location>
</feature>
<dbReference type="GO" id="GO:0005634">
    <property type="term" value="C:nucleus"/>
    <property type="evidence" value="ECO:0007669"/>
    <property type="project" value="UniProtKB-SubCell"/>
</dbReference>
<organism evidence="7 8">
    <name type="scientific">Canavalia gladiata</name>
    <name type="common">Sword bean</name>
    <name type="synonym">Dolichos gladiatus</name>
    <dbReference type="NCBI Taxonomy" id="3824"/>
    <lineage>
        <taxon>Eukaryota</taxon>
        <taxon>Viridiplantae</taxon>
        <taxon>Streptophyta</taxon>
        <taxon>Embryophyta</taxon>
        <taxon>Tracheophyta</taxon>
        <taxon>Spermatophyta</taxon>
        <taxon>Magnoliopsida</taxon>
        <taxon>eudicotyledons</taxon>
        <taxon>Gunneridae</taxon>
        <taxon>Pentapetalae</taxon>
        <taxon>rosids</taxon>
        <taxon>fabids</taxon>
        <taxon>Fabales</taxon>
        <taxon>Fabaceae</taxon>
        <taxon>Papilionoideae</taxon>
        <taxon>50 kb inversion clade</taxon>
        <taxon>NPAAA clade</taxon>
        <taxon>indigoferoid/millettioid clade</taxon>
        <taxon>Phaseoleae</taxon>
        <taxon>Canavalia</taxon>
    </lineage>
</organism>
<proteinExistence type="predicted"/>
<dbReference type="AlphaFoldDB" id="A0AAN9JUT3"/>
<dbReference type="PROSITE" id="PS51754">
    <property type="entry name" value="OVATE"/>
    <property type="match status" value="1"/>
</dbReference>
<gene>
    <name evidence="7" type="ORF">VNO77_43423</name>
</gene>
<evidence type="ECO:0000256" key="2">
    <source>
        <dbReference type="ARBA" id="ARBA00022491"/>
    </source>
</evidence>
<dbReference type="PANTHER" id="PTHR34042">
    <property type="entry name" value="TRANSCRIPTION REPRESSOR OFP17"/>
    <property type="match status" value="1"/>
</dbReference>
<evidence type="ECO:0000256" key="4">
    <source>
        <dbReference type="ARBA" id="ARBA00023163"/>
    </source>
</evidence>
<comment type="subcellular location">
    <subcellularLocation>
        <location evidence="1">Nucleus</location>
    </subcellularLocation>
</comment>
<evidence type="ECO:0000259" key="6">
    <source>
        <dbReference type="PROSITE" id="PS51754"/>
    </source>
</evidence>
<keyword evidence="4" id="KW-0804">Transcription</keyword>
<accession>A0AAN9JUT3</accession>
<evidence type="ECO:0000313" key="7">
    <source>
        <dbReference type="EMBL" id="KAK7305517.1"/>
    </source>
</evidence>
<name>A0AAN9JUT3_CANGL</name>
<dbReference type="GO" id="GO:0045892">
    <property type="term" value="P:negative regulation of DNA-templated transcription"/>
    <property type="evidence" value="ECO:0007669"/>
    <property type="project" value="InterPro"/>
</dbReference>
<dbReference type="InterPro" id="IPR006458">
    <property type="entry name" value="Ovate_C"/>
</dbReference>
<evidence type="ECO:0000313" key="8">
    <source>
        <dbReference type="Proteomes" id="UP001367508"/>
    </source>
</evidence>
<dbReference type="EMBL" id="JAYMYQ010000011">
    <property type="protein sequence ID" value="KAK7305517.1"/>
    <property type="molecule type" value="Genomic_DNA"/>
</dbReference>
<evidence type="ECO:0000256" key="3">
    <source>
        <dbReference type="ARBA" id="ARBA00023015"/>
    </source>
</evidence>
<sequence length="106" mass="12154">MSSLLLSVFRSRRKSKDKRKVSLLVEDKCKIFENYLVEMIVEEGKMQDLMDVEELLYCWKNIKCPVFSDLVCGFYVQICNDLFSSATEEGSSIPADASDYALLHKA</sequence>
<protein>
    <recommendedName>
        <fullName evidence="6">OVATE domain-containing protein</fullName>
    </recommendedName>
</protein>
<dbReference type="InterPro" id="IPR044686">
    <property type="entry name" value="OFP17"/>
</dbReference>
<comment type="caution">
    <text evidence="7">The sequence shown here is derived from an EMBL/GenBank/DDBJ whole genome shotgun (WGS) entry which is preliminary data.</text>
</comment>
<keyword evidence="5" id="KW-0539">Nucleus</keyword>
<keyword evidence="2" id="KW-0678">Repressor</keyword>
<evidence type="ECO:0000256" key="1">
    <source>
        <dbReference type="ARBA" id="ARBA00004123"/>
    </source>
</evidence>